<gene>
    <name evidence="1" type="ORF">NZH93_28875</name>
</gene>
<evidence type="ECO:0000313" key="2">
    <source>
        <dbReference type="Proteomes" id="UP001141259"/>
    </source>
</evidence>
<dbReference type="AlphaFoldDB" id="A0A9X2VQR9"/>
<accession>A0A9X2VQR9</accession>
<sequence>MTAQTPAETERDRLIAALGDLPDDGYSLTCVAEIDTTEAIRRLRAEPLTPTAARQAATAEDVFVLAATTVPGGCVLFQPWAYGASMPGVMSELSINTTCYGMYANPKSGHQGSLIADGVWLGSDLFPGGGPDDDYEENTQLLERLYEFHPIAYCFAYVDLKPTDARSITGPPDTWLRLPDNDYWAV</sequence>
<name>A0A9X2VQR9_9PSEU</name>
<proteinExistence type="predicted"/>
<dbReference type="Proteomes" id="UP001141259">
    <property type="component" value="Unassembled WGS sequence"/>
</dbReference>
<comment type="caution">
    <text evidence="1">The sequence shown here is derived from an EMBL/GenBank/DDBJ whole genome shotgun (WGS) entry which is preliminary data.</text>
</comment>
<evidence type="ECO:0000313" key="1">
    <source>
        <dbReference type="EMBL" id="MCS7480889.1"/>
    </source>
</evidence>
<organism evidence="1 2">
    <name type="scientific">Umezawaea endophytica</name>
    <dbReference type="NCBI Taxonomy" id="1654476"/>
    <lineage>
        <taxon>Bacteria</taxon>
        <taxon>Bacillati</taxon>
        <taxon>Actinomycetota</taxon>
        <taxon>Actinomycetes</taxon>
        <taxon>Pseudonocardiales</taxon>
        <taxon>Pseudonocardiaceae</taxon>
        <taxon>Umezawaea</taxon>
    </lineage>
</organism>
<keyword evidence="2" id="KW-1185">Reference proteome</keyword>
<reference evidence="1" key="1">
    <citation type="submission" date="2022-08" db="EMBL/GenBank/DDBJ databases">
        <authorList>
            <person name="Tistechok S."/>
            <person name="Samborskyy M."/>
            <person name="Roman I."/>
        </authorList>
    </citation>
    <scope>NUCLEOTIDE SEQUENCE</scope>
    <source>
        <strain evidence="1">DSM 103496</strain>
    </source>
</reference>
<protein>
    <submittedName>
        <fullName evidence="1">Uncharacterized protein</fullName>
    </submittedName>
</protein>
<dbReference type="RefSeq" id="WP_259626374.1">
    <property type="nucleotide sequence ID" value="NZ_JANYMP010000015.1"/>
</dbReference>
<dbReference type="EMBL" id="JANYMP010000015">
    <property type="protein sequence ID" value="MCS7480889.1"/>
    <property type="molecule type" value="Genomic_DNA"/>
</dbReference>